<reference evidence="13" key="2">
    <citation type="submission" date="2023-05" db="EMBL/GenBank/DDBJ databases">
        <authorList>
            <consortium name="Lawrence Berkeley National Laboratory"/>
            <person name="Steindorff A."/>
            <person name="Hensen N."/>
            <person name="Bonometti L."/>
            <person name="Westerberg I."/>
            <person name="Brannstrom I.O."/>
            <person name="Guillou S."/>
            <person name="Cros-Aarteil S."/>
            <person name="Calhoun S."/>
            <person name="Haridas S."/>
            <person name="Kuo A."/>
            <person name="Mondo S."/>
            <person name="Pangilinan J."/>
            <person name="Riley R."/>
            <person name="Labutti K."/>
            <person name="Andreopoulos B."/>
            <person name="Lipzen A."/>
            <person name="Chen C."/>
            <person name="Yanf M."/>
            <person name="Daum C."/>
            <person name="Ng V."/>
            <person name="Clum A."/>
            <person name="Ohm R."/>
            <person name="Martin F."/>
            <person name="Silar P."/>
            <person name="Natvig D."/>
            <person name="Lalanne C."/>
            <person name="Gautier V."/>
            <person name="Ament-Velasquez S.L."/>
            <person name="Kruys A."/>
            <person name="Hutchinson M.I."/>
            <person name="Powell A.J."/>
            <person name="Barry K."/>
            <person name="Miller A.N."/>
            <person name="Grigoriev I.V."/>
            <person name="Debuchy R."/>
            <person name="Gladieux P."/>
            <person name="Thoren M.H."/>
            <person name="Johannesson H."/>
        </authorList>
    </citation>
    <scope>NUCLEOTIDE SEQUENCE</scope>
    <source>
        <strain evidence="13">CBS 123565</strain>
    </source>
</reference>
<evidence type="ECO:0000256" key="5">
    <source>
        <dbReference type="ARBA" id="ARBA00022771"/>
    </source>
</evidence>
<evidence type="ECO:0000256" key="1">
    <source>
        <dbReference type="ARBA" id="ARBA00004718"/>
    </source>
</evidence>
<dbReference type="SMART" id="SM00513">
    <property type="entry name" value="SAP"/>
    <property type="match status" value="1"/>
</dbReference>
<keyword evidence="4" id="KW-0479">Metal-binding</keyword>
<dbReference type="GO" id="GO:0000785">
    <property type="term" value="C:chromatin"/>
    <property type="evidence" value="ECO:0007669"/>
    <property type="project" value="TreeGrafter"/>
</dbReference>
<evidence type="ECO:0000256" key="6">
    <source>
        <dbReference type="ARBA" id="ARBA00022786"/>
    </source>
</evidence>
<sequence>MDDKTAEVQSLIRTIQVPAISKAVLQAICAVNGIPKTGNKTDLQRRIIQHINACNADLDWERLQEIRESIVTRAPIFVTPSLVAQSKPQSPSPSQPQLRSQPLQASYYHPARSQTPPQYAMAPYNPTGYGVPPNGLRAARNPQPPPVPFQVPQNGLVAQLRPIAGLVAPIIAYKTSPFYESKYQIGDPKSLEVMASHRNSERISIRAQDHPALQFCVSDRTMRVMVFCAAGNTGTQEVAFPYQCELKVNGGDIKANLRGLKNKPGSTRPVDITDSLRLRPAGYANTIEITYALTQKKFYLSLIVCKTVPIETLVVQIYKKIRRDSVIAEITKKASDPDVVATSQNLSLKCPLSYMRLKLPCRALSCNHIQCFDATSYLQLQEQGPQWLCPICNKPAPFDQLALDEYAQEILAQTDESVEQVSIEPNGNWTVPGGKVAASAATPSQEASLVDDDDVVVSEVSKVGGGRASLSTPHLATPTSAASRDTSSAPRSSNKRPVEVIDLTLSDDDDGPARPVKRANYGSGFPGFQT</sequence>
<evidence type="ECO:0000256" key="8">
    <source>
        <dbReference type="PROSITE-ProRule" id="PRU00452"/>
    </source>
</evidence>
<proteinExistence type="inferred from homology"/>
<evidence type="ECO:0000256" key="7">
    <source>
        <dbReference type="ARBA" id="ARBA00022833"/>
    </source>
</evidence>
<keyword evidence="5 8" id="KW-0863">Zinc-finger</keyword>
<dbReference type="InterPro" id="IPR038654">
    <property type="entry name" value="PINIT_sf"/>
</dbReference>
<dbReference type="InterPro" id="IPR003034">
    <property type="entry name" value="SAP_dom"/>
</dbReference>
<dbReference type="InterPro" id="IPR023321">
    <property type="entry name" value="PINIT"/>
</dbReference>
<dbReference type="InterPro" id="IPR031141">
    <property type="entry name" value="SIZ1/2_SP-RING"/>
</dbReference>
<name>A0AAN6USY4_9PEZI</name>
<dbReference type="PANTHER" id="PTHR10782">
    <property type="entry name" value="ZINC FINGER MIZ DOMAIN-CONTAINING PROTEIN"/>
    <property type="match status" value="1"/>
</dbReference>
<evidence type="ECO:0000259" key="11">
    <source>
        <dbReference type="PROSITE" id="PS51044"/>
    </source>
</evidence>
<dbReference type="Pfam" id="PF02891">
    <property type="entry name" value="zf-MIZ"/>
    <property type="match status" value="1"/>
</dbReference>
<accession>A0AAN6USY4</accession>
<dbReference type="GO" id="GO:0008270">
    <property type="term" value="F:zinc ion binding"/>
    <property type="evidence" value="ECO:0007669"/>
    <property type="project" value="UniProtKB-KW"/>
</dbReference>
<feature type="region of interest" description="Disordered" evidence="9">
    <location>
        <begin position="463"/>
        <end position="530"/>
    </location>
</feature>
<feature type="region of interest" description="Disordered" evidence="9">
    <location>
        <begin position="82"/>
        <end position="103"/>
    </location>
</feature>
<dbReference type="PROSITE" id="PS51466">
    <property type="entry name" value="PINIT"/>
    <property type="match status" value="1"/>
</dbReference>
<dbReference type="PANTHER" id="PTHR10782:SF4">
    <property type="entry name" value="TONALLI, ISOFORM E"/>
    <property type="match status" value="1"/>
</dbReference>
<evidence type="ECO:0000256" key="4">
    <source>
        <dbReference type="ARBA" id="ARBA00022723"/>
    </source>
</evidence>
<dbReference type="GO" id="GO:0016925">
    <property type="term" value="P:protein sumoylation"/>
    <property type="evidence" value="ECO:0007669"/>
    <property type="project" value="TreeGrafter"/>
</dbReference>
<feature type="domain" description="PINIT" evidence="12">
    <location>
        <begin position="159"/>
        <end position="308"/>
    </location>
</feature>
<dbReference type="PROSITE" id="PS51044">
    <property type="entry name" value="ZF_SP_RING"/>
    <property type="match status" value="1"/>
</dbReference>
<feature type="compositionally biased region" description="Polar residues" evidence="9">
    <location>
        <begin position="469"/>
        <end position="492"/>
    </location>
</feature>
<dbReference type="AlphaFoldDB" id="A0AAN6USY4"/>
<organism evidence="13 14">
    <name type="scientific">Trichocladium antarcticum</name>
    <dbReference type="NCBI Taxonomy" id="1450529"/>
    <lineage>
        <taxon>Eukaryota</taxon>
        <taxon>Fungi</taxon>
        <taxon>Dikarya</taxon>
        <taxon>Ascomycota</taxon>
        <taxon>Pezizomycotina</taxon>
        <taxon>Sordariomycetes</taxon>
        <taxon>Sordariomycetidae</taxon>
        <taxon>Sordariales</taxon>
        <taxon>Chaetomiaceae</taxon>
        <taxon>Trichocladium</taxon>
    </lineage>
</organism>
<keyword evidence="7" id="KW-0862">Zinc</keyword>
<dbReference type="GO" id="GO:0061665">
    <property type="term" value="F:SUMO ligase activity"/>
    <property type="evidence" value="ECO:0007669"/>
    <property type="project" value="TreeGrafter"/>
</dbReference>
<evidence type="ECO:0000313" key="13">
    <source>
        <dbReference type="EMBL" id="KAK4138236.1"/>
    </source>
</evidence>
<dbReference type="Pfam" id="PF14324">
    <property type="entry name" value="PINIT"/>
    <property type="match status" value="1"/>
</dbReference>
<evidence type="ECO:0000256" key="3">
    <source>
        <dbReference type="ARBA" id="ARBA00022679"/>
    </source>
</evidence>
<evidence type="ECO:0000259" key="10">
    <source>
        <dbReference type="PROSITE" id="PS50800"/>
    </source>
</evidence>
<dbReference type="PROSITE" id="PS50800">
    <property type="entry name" value="SAP"/>
    <property type="match status" value="1"/>
</dbReference>
<dbReference type="InterPro" id="IPR004181">
    <property type="entry name" value="Znf_MIZ"/>
</dbReference>
<comment type="similarity">
    <text evidence="2">Belongs to the PIAS family.</text>
</comment>
<keyword evidence="14" id="KW-1185">Reference proteome</keyword>
<keyword evidence="6" id="KW-0833">Ubl conjugation pathway</keyword>
<dbReference type="Pfam" id="PF02037">
    <property type="entry name" value="SAP"/>
    <property type="match status" value="1"/>
</dbReference>
<feature type="domain" description="SAP" evidence="10">
    <location>
        <begin position="17"/>
        <end position="51"/>
    </location>
</feature>
<dbReference type="Gene3D" id="2.60.120.780">
    <property type="entry name" value="PINIT domain"/>
    <property type="match status" value="1"/>
</dbReference>
<comment type="caution">
    <text evidence="13">The sequence shown here is derived from an EMBL/GenBank/DDBJ whole genome shotgun (WGS) entry which is preliminary data.</text>
</comment>
<dbReference type="Proteomes" id="UP001304895">
    <property type="component" value="Unassembled WGS sequence"/>
</dbReference>
<evidence type="ECO:0000313" key="14">
    <source>
        <dbReference type="Proteomes" id="UP001304895"/>
    </source>
</evidence>
<reference evidence="13" key="1">
    <citation type="journal article" date="2023" name="Mol. Phylogenet. Evol.">
        <title>Genome-scale phylogeny and comparative genomics of the fungal order Sordariales.</title>
        <authorList>
            <person name="Hensen N."/>
            <person name="Bonometti L."/>
            <person name="Westerberg I."/>
            <person name="Brannstrom I.O."/>
            <person name="Guillou S."/>
            <person name="Cros-Aarteil S."/>
            <person name="Calhoun S."/>
            <person name="Haridas S."/>
            <person name="Kuo A."/>
            <person name="Mondo S."/>
            <person name="Pangilinan J."/>
            <person name="Riley R."/>
            <person name="LaButti K."/>
            <person name="Andreopoulos B."/>
            <person name="Lipzen A."/>
            <person name="Chen C."/>
            <person name="Yan M."/>
            <person name="Daum C."/>
            <person name="Ng V."/>
            <person name="Clum A."/>
            <person name="Steindorff A."/>
            <person name="Ohm R.A."/>
            <person name="Martin F."/>
            <person name="Silar P."/>
            <person name="Natvig D.O."/>
            <person name="Lalanne C."/>
            <person name="Gautier V."/>
            <person name="Ament-Velasquez S.L."/>
            <person name="Kruys A."/>
            <person name="Hutchinson M.I."/>
            <person name="Powell A.J."/>
            <person name="Barry K."/>
            <person name="Miller A.N."/>
            <person name="Grigoriev I.V."/>
            <person name="Debuchy R."/>
            <person name="Gladieux P."/>
            <person name="Hiltunen Thoren M."/>
            <person name="Johannesson H."/>
        </authorList>
    </citation>
    <scope>NUCLEOTIDE SEQUENCE</scope>
    <source>
        <strain evidence="13">CBS 123565</strain>
    </source>
</reference>
<dbReference type="Gene3D" id="3.30.40.10">
    <property type="entry name" value="Zinc/RING finger domain, C3HC4 (zinc finger)"/>
    <property type="match status" value="1"/>
</dbReference>
<evidence type="ECO:0000256" key="9">
    <source>
        <dbReference type="SAM" id="MobiDB-lite"/>
    </source>
</evidence>
<keyword evidence="3" id="KW-0808">Transferase</keyword>
<evidence type="ECO:0000259" key="12">
    <source>
        <dbReference type="PROSITE" id="PS51466"/>
    </source>
</evidence>
<gene>
    <name evidence="13" type="ORF">BT67DRAFT_393421</name>
</gene>
<protein>
    <submittedName>
        <fullName evidence="13">Uncharacterized protein</fullName>
    </submittedName>
</protein>
<feature type="domain" description="SP-RING-type" evidence="11">
    <location>
        <begin position="335"/>
        <end position="420"/>
    </location>
</feature>
<dbReference type="CDD" id="cd16792">
    <property type="entry name" value="SP-RING_Siz-like"/>
    <property type="match status" value="1"/>
</dbReference>
<evidence type="ECO:0000256" key="2">
    <source>
        <dbReference type="ARBA" id="ARBA00005383"/>
    </source>
</evidence>
<comment type="pathway">
    <text evidence="1">Protein modification; protein sumoylation.</text>
</comment>
<dbReference type="EMBL" id="MU853401">
    <property type="protein sequence ID" value="KAK4138236.1"/>
    <property type="molecule type" value="Genomic_DNA"/>
</dbReference>
<dbReference type="InterPro" id="IPR013083">
    <property type="entry name" value="Znf_RING/FYVE/PHD"/>
</dbReference>